<dbReference type="GO" id="GO:0007099">
    <property type="term" value="P:centriole replication"/>
    <property type="evidence" value="ECO:0007669"/>
    <property type="project" value="InterPro"/>
</dbReference>
<dbReference type="GO" id="GO:0005814">
    <property type="term" value="C:centriole"/>
    <property type="evidence" value="ECO:0007669"/>
    <property type="project" value="TreeGrafter"/>
</dbReference>
<protein>
    <submittedName>
        <fullName evidence="3">Uncharacterized protein</fullName>
    </submittedName>
</protein>
<reference evidence="3" key="1">
    <citation type="submission" date="2020-08" db="EMBL/GenBank/DDBJ databases">
        <title>Genome sequencing and assembly of the red palm weevil Rhynchophorus ferrugineus.</title>
        <authorList>
            <person name="Dias G.B."/>
            <person name="Bergman C.M."/>
            <person name="Manee M."/>
        </authorList>
    </citation>
    <scope>NUCLEOTIDE SEQUENCE</scope>
    <source>
        <strain evidence="3">AA-2017</strain>
        <tissue evidence="3">Whole larva</tissue>
    </source>
</reference>
<dbReference type="PANTHER" id="PTHR34439">
    <property type="entry name" value="CENTROBIN"/>
    <property type="match status" value="1"/>
</dbReference>
<evidence type="ECO:0000313" key="3">
    <source>
        <dbReference type="EMBL" id="KAF7285810.1"/>
    </source>
</evidence>
<gene>
    <name evidence="3" type="ORF">GWI33_009788</name>
</gene>
<proteinExistence type="predicted"/>
<dbReference type="PANTHER" id="PTHR34439:SF1">
    <property type="entry name" value="CENTROBIN"/>
    <property type="match status" value="1"/>
</dbReference>
<dbReference type="AlphaFoldDB" id="A0A834MMF7"/>
<dbReference type="EMBL" id="JAACXV010000043">
    <property type="protein sequence ID" value="KAF7285810.1"/>
    <property type="molecule type" value="Genomic_DNA"/>
</dbReference>
<dbReference type="GO" id="GO:0005813">
    <property type="term" value="C:centrosome"/>
    <property type="evidence" value="ECO:0007669"/>
    <property type="project" value="TreeGrafter"/>
</dbReference>
<accession>A0A834MMF7</accession>
<sequence>MSSDTDDTDDLLLIPPDFFLVQSEPEPPYYNIVDNLIRQVSNLQNRIESIEYTSDVSVVGSYLDNAMDIKENLAVFKSRTNIPRRFLSHDNLNNPTSTQSTPQKLREKIKLNSLPNSPNVNTHVNRIVQFKSPISKTSLENNKEQESDILNEIDTFISNVKTIQRNHTVRNLENEFRAVKLNPSSDNSHMETNNSNLKSELEESVVLIDKPDIQHLPSGLPENVSNEKTWQFGDGTQNVPDFGIGVKDNVYQKNNRQERVNTNFQPVSSGTEFTSYSTLDKSSDDSSSDSTQLTAYNKYKKQELFNRKSHLKDQQKILVDPLVMDEVRNGMQSPLHSNALHVLNMHKKLLSNAEVNNRGQIQKKRSVNTLSNTMGLLSLADIWGSKNPTQSPSKLTQKLHEEKLRRQHCEQLISDLQNKNLELQQKLAVAIQVDEAKNNTIQQFQEALEKVSFRMEKLNEEKGIWDKELTQLKNKHSIEIESANQKIVYYEKEASKALNLAHSNQDKILSLEHKCSDLQKELVSIERKFAEVEQNYNSEYEKNKSLSDILSRKEIEINENRNVLNNAREEVAQSRKAVETCQAEFSSLKNKCSQLESELKDNKNLILNLSDQKRKLLADLQDCKTNEKSLRETVEQSKVKLENTKLELRNFYQGQLELIVESKRKEMQGQLDQERQRNIDELKRKELSMAKTAASHIKEISEKCALETKLLEQKHQEEIRLFEIQVSQYKKEMNNLQTKLANLPEKRAQIAKQLQKVMENQWNEALKMISGSPSFSGQQSLTELPPKSVESYNNLRDLQQQPAQHHGRQEQFESGSDYDETPVSSRGIKGSESEIQKYINMDICKCVYLIHRIPTTIIKIYYQYVVLSYPLLNRPPGQPTELPDQRATWYSGEQENVNKYDFASRTTSKEKRCGKPPWK</sequence>
<evidence type="ECO:0000313" key="4">
    <source>
        <dbReference type="Proteomes" id="UP000625711"/>
    </source>
</evidence>
<name>A0A834MMF7_RHYFE</name>
<keyword evidence="1" id="KW-0175">Coiled coil</keyword>
<feature type="region of interest" description="Disordered" evidence="2">
    <location>
        <begin position="265"/>
        <end position="291"/>
    </location>
</feature>
<dbReference type="Proteomes" id="UP000625711">
    <property type="component" value="Unassembled WGS sequence"/>
</dbReference>
<evidence type="ECO:0000256" key="1">
    <source>
        <dbReference type="SAM" id="Coils"/>
    </source>
</evidence>
<keyword evidence="4" id="KW-1185">Reference proteome</keyword>
<organism evidence="3 4">
    <name type="scientific">Rhynchophorus ferrugineus</name>
    <name type="common">Red palm weevil</name>
    <name type="synonym">Curculio ferrugineus</name>
    <dbReference type="NCBI Taxonomy" id="354439"/>
    <lineage>
        <taxon>Eukaryota</taxon>
        <taxon>Metazoa</taxon>
        <taxon>Ecdysozoa</taxon>
        <taxon>Arthropoda</taxon>
        <taxon>Hexapoda</taxon>
        <taxon>Insecta</taxon>
        <taxon>Pterygota</taxon>
        <taxon>Neoptera</taxon>
        <taxon>Endopterygota</taxon>
        <taxon>Coleoptera</taxon>
        <taxon>Polyphaga</taxon>
        <taxon>Cucujiformia</taxon>
        <taxon>Curculionidae</taxon>
        <taxon>Dryophthorinae</taxon>
        <taxon>Rhynchophorus</taxon>
    </lineage>
</organism>
<dbReference type="Gene3D" id="1.10.287.1490">
    <property type="match status" value="1"/>
</dbReference>
<feature type="coiled-coil region" evidence="1">
    <location>
        <begin position="712"/>
        <end position="746"/>
    </location>
</feature>
<dbReference type="GO" id="GO:1902410">
    <property type="term" value="P:mitotic cytokinetic process"/>
    <property type="evidence" value="ECO:0007669"/>
    <property type="project" value="TreeGrafter"/>
</dbReference>
<feature type="coiled-coil region" evidence="1">
    <location>
        <begin position="508"/>
        <end position="647"/>
    </location>
</feature>
<dbReference type="GO" id="GO:0051299">
    <property type="term" value="P:centrosome separation"/>
    <property type="evidence" value="ECO:0007669"/>
    <property type="project" value="TreeGrafter"/>
</dbReference>
<dbReference type="OrthoDB" id="8190486at2759"/>
<feature type="region of interest" description="Disordered" evidence="2">
    <location>
        <begin position="800"/>
        <end position="829"/>
    </location>
</feature>
<dbReference type="GO" id="GO:1902017">
    <property type="term" value="P:regulation of cilium assembly"/>
    <property type="evidence" value="ECO:0007669"/>
    <property type="project" value="InterPro"/>
</dbReference>
<dbReference type="InterPro" id="IPR038923">
    <property type="entry name" value="Centrobin"/>
</dbReference>
<evidence type="ECO:0000256" key="2">
    <source>
        <dbReference type="SAM" id="MobiDB-lite"/>
    </source>
</evidence>
<feature type="coiled-coil region" evidence="1">
    <location>
        <begin position="399"/>
        <end position="475"/>
    </location>
</feature>
<comment type="caution">
    <text evidence="3">The sequence shown here is derived from an EMBL/GenBank/DDBJ whole genome shotgun (WGS) entry which is preliminary data.</text>
</comment>